<evidence type="ECO:0000256" key="3">
    <source>
        <dbReference type="ARBA" id="ARBA00022980"/>
    </source>
</evidence>
<evidence type="ECO:0000256" key="4">
    <source>
        <dbReference type="ARBA" id="ARBA00023274"/>
    </source>
</evidence>
<dbReference type="PROSITE" id="PS00360">
    <property type="entry name" value="RIBOSOMAL_S9"/>
    <property type="match status" value="1"/>
</dbReference>
<keyword evidence="3 5" id="KW-0689">Ribosomal protein</keyword>
<reference evidence="7 8" key="1">
    <citation type="submission" date="2024-10" db="EMBL/GenBank/DDBJ databases">
        <title>Updated reference genomes for cyclostephanoid diatoms.</title>
        <authorList>
            <person name="Roberts W.R."/>
            <person name="Alverson A.J."/>
        </authorList>
    </citation>
    <scope>NUCLEOTIDE SEQUENCE [LARGE SCALE GENOMIC DNA]</scope>
    <source>
        <strain evidence="7 8">AJA232-27</strain>
    </source>
</reference>
<proteinExistence type="inferred from homology"/>
<evidence type="ECO:0000256" key="1">
    <source>
        <dbReference type="ARBA" id="ARBA00004229"/>
    </source>
</evidence>
<dbReference type="Pfam" id="PF00380">
    <property type="entry name" value="Ribosomal_S9"/>
    <property type="match status" value="1"/>
</dbReference>
<dbReference type="SUPFAM" id="SSF54211">
    <property type="entry name" value="Ribosomal protein S5 domain 2-like"/>
    <property type="match status" value="1"/>
</dbReference>
<protein>
    <recommendedName>
        <fullName evidence="9">30S ribosomal protein S9</fullName>
    </recommendedName>
</protein>
<dbReference type="InterPro" id="IPR020568">
    <property type="entry name" value="Ribosomal_Su5_D2-typ_SF"/>
</dbReference>
<dbReference type="GO" id="GO:0009507">
    <property type="term" value="C:chloroplast"/>
    <property type="evidence" value="ECO:0007669"/>
    <property type="project" value="UniProtKB-SubCell"/>
</dbReference>
<dbReference type="HAMAP" id="MF_00532_B">
    <property type="entry name" value="Ribosomal_uS9_B"/>
    <property type="match status" value="1"/>
</dbReference>
<dbReference type="InterPro" id="IPR014721">
    <property type="entry name" value="Ribsml_uS5_D2-typ_fold_subgr"/>
</dbReference>
<dbReference type="AlphaFoldDB" id="A0ABD3M593"/>
<evidence type="ECO:0000313" key="7">
    <source>
        <dbReference type="EMBL" id="KAL3757889.1"/>
    </source>
</evidence>
<dbReference type="Proteomes" id="UP001530293">
    <property type="component" value="Unassembled WGS sequence"/>
</dbReference>
<dbReference type="NCBIfam" id="NF001099">
    <property type="entry name" value="PRK00132.1"/>
    <property type="match status" value="1"/>
</dbReference>
<comment type="similarity">
    <text evidence="2 5">Belongs to the universal ribosomal protein uS9 family.</text>
</comment>
<dbReference type="GO" id="GO:0015935">
    <property type="term" value="C:small ribosomal subunit"/>
    <property type="evidence" value="ECO:0007669"/>
    <property type="project" value="UniProtKB-ARBA"/>
</dbReference>
<dbReference type="Gene3D" id="3.30.230.10">
    <property type="match status" value="1"/>
</dbReference>
<name>A0ABD3M593_9STRA</name>
<evidence type="ECO:0008006" key="9">
    <source>
        <dbReference type="Google" id="ProtNLM"/>
    </source>
</evidence>
<keyword evidence="8" id="KW-1185">Reference proteome</keyword>
<feature type="compositionally biased region" description="Basic residues" evidence="6">
    <location>
        <begin position="286"/>
        <end position="305"/>
    </location>
</feature>
<dbReference type="PANTHER" id="PTHR21569:SF1">
    <property type="entry name" value="SMALL RIBOSOMAL SUBUNIT PROTEIN US9M"/>
    <property type="match status" value="1"/>
</dbReference>
<dbReference type="EMBL" id="JALLBG020000247">
    <property type="protein sequence ID" value="KAL3757889.1"/>
    <property type="molecule type" value="Genomic_DNA"/>
</dbReference>
<feature type="region of interest" description="Disordered" evidence="6">
    <location>
        <begin position="269"/>
        <end position="305"/>
    </location>
</feature>
<evidence type="ECO:0000256" key="2">
    <source>
        <dbReference type="ARBA" id="ARBA00005251"/>
    </source>
</evidence>
<comment type="subcellular location">
    <subcellularLocation>
        <location evidence="1">Plastid</location>
        <location evidence="1">Chloroplast</location>
    </subcellularLocation>
</comment>
<keyword evidence="4 5" id="KW-0687">Ribonucleoprotein</keyword>
<gene>
    <name evidence="7" type="ORF">ACHAWU_002809</name>
</gene>
<dbReference type="InterPro" id="IPR000754">
    <property type="entry name" value="Ribosomal_uS9"/>
</dbReference>
<evidence type="ECO:0000313" key="8">
    <source>
        <dbReference type="Proteomes" id="UP001530293"/>
    </source>
</evidence>
<accession>A0ABD3M593</accession>
<dbReference type="FunFam" id="3.30.230.10:FF:000001">
    <property type="entry name" value="30S ribosomal protein S9"/>
    <property type="match status" value="1"/>
</dbReference>
<sequence length="305" mass="34242">MASAARGSLLALRRIGHKGPDRTWGILSPLFEGINLRNRSATTSLPIQTSFNASPSTSTPLLTSCAPSSVGVSSRYFSSASPDNRKSMLRIHAVSLYQADYNDDGYDAAWKDEPPAATHLNPIERRKADEEEEATWWLYDGTQEARDALEEMREKEAQKQRWIQNAKSPVRVSEIDERGRAYGRGSRKSAQARVWIQPGEGEIVVNRKDFVTYFPRESNRDHILGPMVASQTCGQFDVVAMVQGGGLSGQAGAIRLGLARALEKYNPDYRPPMKRHGFMTRDPRKVERKKVGRVKARKSPQWVRR</sequence>
<dbReference type="PANTHER" id="PTHR21569">
    <property type="entry name" value="RIBOSOMAL PROTEIN S9"/>
    <property type="match status" value="1"/>
</dbReference>
<organism evidence="7 8">
    <name type="scientific">Discostella pseudostelligera</name>
    <dbReference type="NCBI Taxonomy" id="259834"/>
    <lineage>
        <taxon>Eukaryota</taxon>
        <taxon>Sar</taxon>
        <taxon>Stramenopiles</taxon>
        <taxon>Ochrophyta</taxon>
        <taxon>Bacillariophyta</taxon>
        <taxon>Coscinodiscophyceae</taxon>
        <taxon>Thalassiosirophycidae</taxon>
        <taxon>Stephanodiscales</taxon>
        <taxon>Stephanodiscaceae</taxon>
        <taxon>Discostella</taxon>
    </lineage>
</organism>
<dbReference type="InterPro" id="IPR020574">
    <property type="entry name" value="Ribosomal_uS9_CS"/>
</dbReference>
<evidence type="ECO:0000256" key="6">
    <source>
        <dbReference type="SAM" id="MobiDB-lite"/>
    </source>
</evidence>
<comment type="caution">
    <text evidence="7">The sequence shown here is derived from an EMBL/GenBank/DDBJ whole genome shotgun (WGS) entry which is preliminary data.</text>
</comment>
<evidence type="ECO:0000256" key="5">
    <source>
        <dbReference type="RuleBase" id="RU003815"/>
    </source>
</evidence>
<dbReference type="InterPro" id="IPR023035">
    <property type="entry name" value="Ribosomal_uS9_bac/plastid"/>
</dbReference>